<dbReference type="RefSeq" id="WP_008237522.1">
    <property type="nucleotide sequence ID" value="NZ_AJJU01000003.1"/>
</dbReference>
<keyword evidence="2" id="KW-1185">Reference proteome</keyword>
<dbReference type="AlphaFoldDB" id="I0WHX9"/>
<dbReference type="OrthoDB" id="1160493at2"/>
<dbReference type="eggNOG" id="ENOG5030398">
    <property type="taxonomic scope" value="Bacteria"/>
</dbReference>
<accession>I0WHX9</accession>
<comment type="caution">
    <text evidence="1">The sequence shown here is derived from an EMBL/GenBank/DDBJ whole genome shotgun (WGS) entry which is preliminary data.</text>
</comment>
<proteinExistence type="predicted"/>
<evidence type="ECO:0008006" key="3">
    <source>
        <dbReference type="Google" id="ProtNLM"/>
    </source>
</evidence>
<dbReference type="Proteomes" id="UP000005938">
    <property type="component" value="Unassembled WGS sequence"/>
</dbReference>
<gene>
    <name evidence="1" type="ORF">W5A_03594</name>
</gene>
<sequence length="173" mass="19899">MLQFLRKLLVITFFGTLISTHFLYSQNTSTFWDKVRVGGGFGLNFGSDFFSGTLTPSTLYEFNDYFAAGIGGNFSYISIQNDYKATVLGGNLIALFNPVYQAQLSAEFEQLHIQQKIQYNGTDRRNNYWYPALYLGAGFRNGRTTMGIRFDILHNTNKSIYANPWMPFFRVYF</sequence>
<reference evidence="1 2" key="1">
    <citation type="journal article" date="2012" name="J. Bacteriol.">
        <title>Genome Sequence of the Halotolerant Bacterium Imtechella halotolerans K1T.</title>
        <authorList>
            <person name="Kumar S."/>
            <person name="Vikram S."/>
            <person name="Subramanian S."/>
            <person name="Raghava G.P."/>
            <person name="Pinnaka A.K."/>
        </authorList>
    </citation>
    <scope>NUCLEOTIDE SEQUENCE [LARGE SCALE GENOMIC DNA]</scope>
    <source>
        <strain evidence="1 2">K1</strain>
    </source>
</reference>
<evidence type="ECO:0000313" key="1">
    <source>
        <dbReference type="EMBL" id="EID75995.1"/>
    </source>
</evidence>
<name>I0WHX9_9FLAO</name>
<protein>
    <recommendedName>
        <fullName evidence="3">Alpha-ketoglutarate decarboxylase</fullName>
    </recommendedName>
</protein>
<dbReference type="EMBL" id="AJJU01000003">
    <property type="protein sequence ID" value="EID75995.1"/>
    <property type="molecule type" value="Genomic_DNA"/>
</dbReference>
<organism evidence="1 2">
    <name type="scientific">Imtechella halotolerans K1</name>
    <dbReference type="NCBI Taxonomy" id="946077"/>
    <lineage>
        <taxon>Bacteria</taxon>
        <taxon>Pseudomonadati</taxon>
        <taxon>Bacteroidota</taxon>
        <taxon>Flavobacteriia</taxon>
        <taxon>Flavobacteriales</taxon>
        <taxon>Flavobacteriaceae</taxon>
        <taxon>Imtechella</taxon>
    </lineage>
</organism>
<evidence type="ECO:0000313" key="2">
    <source>
        <dbReference type="Proteomes" id="UP000005938"/>
    </source>
</evidence>
<dbReference type="STRING" id="946077.W5A_03594"/>